<comment type="caution">
    <text evidence="2">The sequence shown here is derived from an EMBL/GenBank/DDBJ whole genome shotgun (WGS) entry which is preliminary data.</text>
</comment>
<dbReference type="InterPro" id="IPR039708">
    <property type="entry name" value="MT1774/Rv1733c-like"/>
</dbReference>
<keyword evidence="3" id="KW-1185">Reference proteome</keyword>
<dbReference type="PANTHER" id="PTHR42305">
    <property type="entry name" value="MEMBRANE PROTEIN RV1733C-RELATED"/>
    <property type="match status" value="1"/>
</dbReference>
<evidence type="ECO:0000313" key="3">
    <source>
        <dbReference type="Proteomes" id="UP001552479"/>
    </source>
</evidence>
<evidence type="ECO:0000256" key="1">
    <source>
        <dbReference type="SAM" id="Phobius"/>
    </source>
</evidence>
<gene>
    <name evidence="2" type="ORF">AB0L03_21430</name>
</gene>
<feature type="transmembrane region" description="Helical" evidence="1">
    <location>
        <begin position="35"/>
        <end position="54"/>
    </location>
</feature>
<evidence type="ECO:0008006" key="4">
    <source>
        <dbReference type="Google" id="ProtNLM"/>
    </source>
</evidence>
<feature type="transmembrane region" description="Helical" evidence="1">
    <location>
        <begin position="147"/>
        <end position="174"/>
    </location>
</feature>
<dbReference type="RefSeq" id="WP_366089094.1">
    <property type="nucleotide sequence ID" value="NZ_JBFASG010000022.1"/>
</dbReference>
<sequence length="199" mass="21991">MTTDRTPRPRRPFLPVGRRRVLPARRPCDRCEREYRACLLVLLAAALACVPYLAARGAYEAQMHTVRAQSAARHQITVQAAGDGYGAVSRAGTRSAPVRWTDGRGVSRMDFADVPSGTARGERVRIWVDAAGEPARPPLERGAAEEAAWFTAAMTAVLLVLVFLGARAAVAAVFDRKRYAHWASQWEIVEPQWSRRLPT</sequence>
<dbReference type="Proteomes" id="UP001552479">
    <property type="component" value="Unassembled WGS sequence"/>
</dbReference>
<accession>A0ABV3IZY1</accession>
<evidence type="ECO:0000313" key="2">
    <source>
        <dbReference type="EMBL" id="MEV4925361.1"/>
    </source>
</evidence>
<organism evidence="2 3">
    <name type="scientific">Streptomyces roseoverticillatus</name>
    <dbReference type="NCBI Taxonomy" id="66429"/>
    <lineage>
        <taxon>Bacteria</taxon>
        <taxon>Bacillati</taxon>
        <taxon>Actinomycetota</taxon>
        <taxon>Actinomycetes</taxon>
        <taxon>Kitasatosporales</taxon>
        <taxon>Streptomycetaceae</taxon>
        <taxon>Streptomyces</taxon>
    </lineage>
</organism>
<keyword evidence="1" id="KW-0812">Transmembrane</keyword>
<keyword evidence="1" id="KW-1133">Transmembrane helix</keyword>
<name>A0ABV3IZY1_9ACTN</name>
<dbReference type="PANTHER" id="PTHR42305:SF1">
    <property type="entry name" value="MEMBRANE PROTEIN RV1733C-RELATED"/>
    <property type="match status" value="1"/>
</dbReference>
<keyword evidence="1" id="KW-0472">Membrane</keyword>
<proteinExistence type="predicted"/>
<dbReference type="EMBL" id="JBFASG010000022">
    <property type="protein sequence ID" value="MEV4925361.1"/>
    <property type="molecule type" value="Genomic_DNA"/>
</dbReference>
<reference evidence="2 3" key="1">
    <citation type="submission" date="2024-06" db="EMBL/GenBank/DDBJ databases">
        <title>The Natural Products Discovery Center: Release of the First 8490 Sequenced Strains for Exploring Actinobacteria Biosynthetic Diversity.</title>
        <authorList>
            <person name="Kalkreuter E."/>
            <person name="Kautsar S.A."/>
            <person name="Yang D."/>
            <person name="Bader C.D."/>
            <person name="Teijaro C.N."/>
            <person name="Fluegel L."/>
            <person name="Davis C.M."/>
            <person name="Simpson J.R."/>
            <person name="Lauterbach L."/>
            <person name="Steele A.D."/>
            <person name="Gui C."/>
            <person name="Meng S."/>
            <person name="Li G."/>
            <person name="Viehrig K."/>
            <person name="Ye F."/>
            <person name="Su P."/>
            <person name="Kiefer A.F."/>
            <person name="Nichols A."/>
            <person name="Cepeda A.J."/>
            <person name="Yan W."/>
            <person name="Fan B."/>
            <person name="Jiang Y."/>
            <person name="Adhikari A."/>
            <person name="Zheng C.-J."/>
            <person name="Schuster L."/>
            <person name="Cowan T.M."/>
            <person name="Smanski M.J."/>
            <person name="Chevrette M.G."/>
            <person name="De Carvalho L.P.S."/>
            <person name="Shen B."/>
        </authorList>
    </citation>
    <scope>NUCLEOTIDE SEQUENCE [LARGE SCALE GENOMIC DNA]</scope>
    <source>
        <strain evidence="2 3">NPDC053791</strain>
    </source>
</reference>
<protein>
    <recommendedName>
        <fullName evidence="4">Integral membrane protein</fullName>
    </recommendedName>
</protein>